<evidence type="ECO:0000313" key="6">
    <source>
        <dbReference type="EMBL" id="GEP58439.1"/>
    </source>
</evidence>
<keyword evidence="7" id="KW-1185">Reference proteome</keyword>
<dbReference type="GO" id="GO:0016787">
    <property type="term" value="F:hydrolase activity"/>
    <property type="evidence" value="ECO:0007669"/>
    <property type="project" value="UniProtKB-KW"/>
</dbReference>
<gene>
    <name evidence="6" type="primary">estA1</name>
    <name evidence="6" type="ORF">RSO01_56050</name>
</gene>
<dbReference type="Proteomes" id="UP000321058">
    <property type="component" value="Unassembled WGS sequence"/>
</dbReference>
<dbReference type="EC" id="3.1.1.-" evidence="3"/>
<dbReference type="OrthoDB" id="9771666at2"/>
<dbReference type="AlphaFoldDB" id="A0A512NHL0"/>
<organism evidence="6 7">
    <name type="scientific">Reyranella soli</name>
    <dbReference type="NCBI Taxonomy" id="1230389"/>
    <lineage>
        <taxon>Bacteria</taxon>
        <taxon>Pseudomonadati</taxon>
        <taxon>Pseudomonadota</taxon>
        <taxon>Alphaproteobacteria</taxon>
        <taxon>Hyphomicrobiales</taxon>
        <taxon>Reyranellaceae</taxon>
        <taxon>Reyranella</taxon>
    </lineage>
</organism>
<dbReference type="InterPro" id="IPR050309">
    <property type="entry name" value="Type-B_Carboxylest/Lipase"/>
</dbReference>
<evidence type="ECO:0000256" key="2">
    <source>
        <dbReference type="ARBA" id="ARBA00022801"/>
    </source>
</evidence>
<dbReference type="SUPFAM" id="SSF53474">
    <property type="entry name" value="alpha/beta-Hydrolases"/>
    <property type="match status" value="1"/>
</dbReference>
<dbReference type="Pfam" id="PF00135">
    <property type="entry name" value="COesterase"/>
    <property type="match status" value="1"/>
</dbReference>
<evidence type="ECO:0000313" key="7">
    <source>
        <dbReference type="Proteomes" id="UP000321058"/>
    </source>
</evidence>
<evidence type="ECO:0000259" key="5">
    <source>
        <dbReference type="Pfam" id="PF00135"/>
    </source>
</evidence>
<dbReference type="PROSITE" id="PS00122">
    <property type="entry name" value="CARBOXYLESTERASE_B_1"/>
    <property type="match status" value="1"/>
</dbReference>
<name>A0A512NHL0_9HYPH</name>
<dbReference type="RefSeq" id="WP_147153677.1">
    <property type="nucleotide sequence ID" value="NZ_BKAJ01000100.1"/>
</dbReference>
<dbReference type="InterPro" id="IPR029058">
    <property type="entry name" value="AB_hydrolase_fold"/>
</dbReference>
<dbReference type="EMBL" id="BKAJ01000100">
    <property type="protein sequence ID" value="GEP58439.1"/>
    <property type="molecule type" value="Genomic_DNA"/>
</dbReference>
<dbReference type="InterPro" id="IPR002018">
    <property type="entry name" value="CarbesteraseB"/>
</dbReference>
<protein>
    <recommendedName>
        <fullName evidence="3">Carboxylic ester hydrolase</fullName>
        <ecNumber evidence="3">3.1.1.-</ecNumber>
    </recommendedName>
</protein>
<evidence type="ECO:0000256" key="1">
    <source>
        <dbReference type="ARBA" id="ARBA00005964"/>
    </source>
</evidence>
<keyword evidence="2 3" id="KW-0378">Hydrolase</keyword>
<dbReference type="InterPro" id="IPR019826">
    <property type="entry name" value="Carboxylesterase_B_AS"/>
</dbReference>
<evidence type="ECO:0000256" key="3">
    <source>
        <dbReference type="RuleBase" id="RU361235"/>
    </source>
</evidence>
<sequence length="529" mass="56965">MAGDVDTLTQRSAHATDSPVVETASGRVRGATSDSVHVFKGIPYGASTAGANRFMRPSKPAPWAGVRDALAYAGRSPQAPAAQQRPELATVWGPVDTLPVGEDCLTLHVWTPGLDNAKRPVMVWLHGGAFSYGSANSPRYDSTRLARRNDVVVVAVNHRLNIFGHLDLSQLGGERFAQSGNAGVLDLVAALEWVREHAQRFGGDPGNVTIFGQSGGGGKVSALLAMPRAKGLFHKAIIQSGASVRFAERERTTRLADAVLKHLGLRPDRLDALQALPLERLQEAVVPAQATLPRPRQPLLDRYNFGPVIDGSVLPGQPFDPGAPALSNDIPLMIGGTKDEAAIFLAPDDEVWNRRITEEGLADRIAKVAGAATADLVAYYRRRDPAASPSDRLITMLSMSNFHVRSMLLAERKAARGKAPVWMYSFDWQTPAFGGALKSSHSVEVPFVFDTLHVIGEGHRTPGSQALADRVSKTWATFARNGDPSNESIPAWPAYTAARRATMLLDDQCRVVDDPDGEVRPLWSKIAAG</sequence>
<accession>A0A512NHL0</accession>
<evidence type="ECO:0000256" key="4">
    <source>
        <dbReference type="SAM" id="MobiDB-lite"/>
    </source>
</evidence>
<dbReference type="Gene3D" id="3.40.50.1820">
    <property type="entry name" value="alpha/beta hydrolase"/>
    <property type="match status" value="1"/>
</dbReference>
<proteinExistence type="inferred from homology"/>
<dbReference type="PANTHER" id="PTHR11559">
    <property type="entry name" value="CARBOXYLESTERASE"/>
    <property type="match status" value="1"/>
</dbReference>
<reference evidence="6 7" key="1">
    <citation type="submission" date="2019-07" db="EMBL/GenBank/DDBJ databases">
        <title>Whole genome shotgun sequence of Reyranella soli NBRC 108950.</title>
        <authorList>
            <person name="Hosoyama A."/>
            <person name="Uohara A."/>
            <person name="Ohji S."/>
            <person name="Ichikawa N."/>
        </authorList>
    </citation>
    <scope>NUCLEOTIDE SEQUENCE [LARGE SCALE GENOMIC DNA]</scope>
    <source>
        <strain evidence="6 7">NBRC 108950</strain>
    </source>
</reference>
<comment type="caution">
    <text evidence="6">The sequence shown here is derived from an EMBL/GenBank/DDBJ whole genome shotgun (WGS) entry which is preliminary data.</text>
</comment>
<comment type="similarity">
    <text evidence="1 3">Belongs to the type-B carboxylesterase/lipase family.</text>
</comment>
<feature type="region of interest" description="Disordered" evidence="4">
    <location>
        <begin position="1"/>
        <end position="28"/>
    </location>
</feature>
<feature type="domain" description="Carboxylesterase type B" evidence="5">
    <location>
        <begin position="17"/>
        <end position="509"/>
    </location>
</feature>